<dbReference type="InterPro" id="IPR003439">
    <property type="entry name" value="ABC_transporter-like_ATP-bd"/>
</dbReference>
<dbReference type="SUPFAM" id="SSF90123">
    <property type="entry name" value="ABC transporter transmembrane region"/>
    <property type="match status" value="1"/>
</dbReference>
<dbReference type="GO" id="GO:0005886">
    <property type="term" value="C:plasma membrane"/>
    <property type="evidence" value="ECO:0007669"/>
    <property type="project" value="UniProtKB-SubCell"/>
</dbReference>
<keyword evidence="7" id="KW-0547">Nucleotide-binding</keyword>
<dbReference type="SUPFAM" id="SSF52540">
    <property type="entry name" value="P-loop containing nucleoside triphosphate hydrolases"/>
    <property type="match status" value="1"/>
</dbReference>
<dbReference type="FunFam" id="1.20.1560.10:FF:000011">
    <property type="entry name" value="Multidrug ABC transporter ATP-binding protein"/>
    <property type="match status" value="1"/>
</dbReference>
<dbReference type="Pfam" id="PF00664">
    <property type="entry name" value="ABC_membrane"/>
    <property type="match status" value="1"/>
</dbReference>
<evidence type="ECO:0000256" key="7">
    <source>
        <dbReference type="ARBA" id="ARBA00022741"/>
    </source>
</evidence>
<keyword evidence="5" id="KW-1003">Cell membrane</keyword>
<dbReference type="PANTHER" id="PTHR24221">
    <property type="entry name" value="ATP-BINDING CASSETTE SUB-FAMILY B"/>
    <property type="match status" value="1"/>
</dbReference>
<organism evidence="16 17">
    <name type="scientific">Desulfobacula phenolica</name>
    <dbReference type="NCBI Taxonomy" id="90732"/>
    <lineage>
        <taxon>Bacteria</taxon>
        <taxon>Pseudomonadati</taxon>
        <taxon>Thermodesulfobacteriota</taxon>
        <taxon>Desulfobacteria</taxon>
        <taxon>Desulfobacterales</taxon>
        <taxon>Desulfobacteraceae</taxon>
        <taxon>Desulfobacula</taxon>
    </lineage>
</organism>
<keyword evidence="4" id="KW-0813">Transport</keyword>
<keyword evidence="6 13" id="KW-0812">Transmembrane</keyword>
<evidence type="ECO:0000313" key="16">
    <source>
        <dbReference type="EMBL" id="SDU55847.1"/>
    </source>
</evidence>
<evidence type="ECO:0000256" key="9">
    <source>
        <dbReference type="ARBA" id="ARBA00022989"/>
    </source>
</evidence>
<evidence type="ECO:0000256" key="6">
    <source>
        <dbReference type="ARBA" id="ARBA00022692"/>
    </source>
</evidence>
<dbReference type="PROSITE" id="PS50893">
    <property type="entry name" value="ABC_TRANSPORTER_2"/>
    <property type="match status" value="1"/>
</dbReference>
<dbReference type="PROSITE" id="PS50929">
    <property type="entry name" value="ABC_TM1F"/>
    <property type="match status" value="1"/>
</dbReference>
<dbReference type="GO" id="GO:0016887">
    <property type="term" value="F:ATP hydrolysis activity"/>
    <property type="evidence" value="ECO:0007669"/>
    <property type="project" value="InterPro"/>
</dbReference>
<feature type="transmembrane region" description="Helical" evidence="13">
    <location>
        <begin position="242"/>
        <end position="264"/>
    </location>
</feature>
<name>A0A1H2JHN0_9BACT</name>
<dbReference type="EMBL" id="FNLL01000012">
    <property type="protein sequence ID" value="SDU55847.1"/>
    <property type="molecule type" value="Genomic_DNA"/>
</dbReference>
<feature type="transmembrane region" description="Helical" evidence="13">
    <location>
        <begin position="59"/>
        <end position="77"/>
    </location>
</feature>
<evidence type="ECO:0000256" key="5">
    <source>
        <dbReference type="ARBA" id="ARBA00022475"/>
    </source>
</evidence>
<evidence type="ECO:0000256" key="1">
    <source>
        <dbReference type="ARBA" id="ARBA00004651"/>
    </source>
</evidence>
<sequence>MKSFELIKPYFIERRPDLIWGIAALLVVDAFQLFIPRIIKWAVDDISAMNITPAGLLTYALYILGAALMIGCFRYLWRVLIFGASRRIEEGIREKMFRHVQLMPATYFETFTAGDIMAHATNDLKNIRMASGMGLVALTDTIVLGFASIFFMGYINVNLTLMALIPMPFIAFFTKIFSKKLFAEYMTVQAGFSDLMELVRERFSGIKIIKAFNRENFESDSFCRGSESYVSKNMSLVKYTGLIFPMMIFLTNISLAIVIFIGGRQVITMTISPGDFVAFISYLGLLTWPMMAIGWVTNMIQRGMASVQRIEKILAHEPEIRNSDNALVPKKIFGEIRVDELSFNYKNKERQIPVLERISFFLNPGETLGIAGPPGSGKTTLVSLLPRIFDAATGGITIDGMGIKEIDLELLRRAISFMPQEPFLFSGTIRDNLIYGDPGAGEERLIKSIEMARLTETIASFPDGLETVIGEKGVYLSGGQKQRLALARTFLKDSPIVILDDPVSQVDMETAMAISETIRSLKGHKTIIIVSHRFSVFKHAEKIIVLKDGIISESGRHDELVESGGYYADAYEMQVTEERIG</sequence>
<dbReference type="SMART" id="SM00382">
    <property type="entry name" value="AAA"/>
    <property type="match status" value="1"/>
</dbReference>
<feature type="transmembrane region" description="Helical" evidence="13">
    <location>
        <begin position="135"/>
        <end position="155"/>
    </location>
</feature>
<reference evidence="17" key="1">
    <citation type="submission" date="2016-10" db="EMBL/GenBank/DDBJ databases">
        <authorList>
            <person name="Varghese N."/>
            <person name="Submissions S."/>
        </authorList>
    </citation>
    <scope>NUCLEOTIDE SEQUENCE [LARGE SCALE GENOMIC DNA]</scope>
    <source>
        <strain evidence="17">DSM 3384</strain>
    </source>
</reference>
<evidence type="ECO:0000256" key="2">
    <source>
        <dbReference type="ARBA" id="ARBA00006526"/>
    </source>
</evidence>
<dbReference type="EC" id="7.6.2.2" evidence="3"/>
<protein>
    <recommendedName>
        <fullName evidence="12">Multidrug resistance-like ATP-binding protein MdlA</fullName>
        <ecNumber evidence="3">7.6.2.2</ecNumber>
    </recommendedName>
</protein>
<dbReference type="PANTHER" id="PTHR24221:SF300">
    <property type="entry name" value="MULTIDRUG RESISTANCE-LIKE ATP-BINDING PROTEIN MDLA"/>
    <property type="match status" value="1"/>
</dbReference>
<dbReference type="GO" id="GO:0008559">
    <property type="term" value="F:ABC-type xenobiotic transporter activity"/>
    <property type="evidence" value="ECO:0007669"/>
    <property type="project" value="UniProtKB-EC"/>
</dbReference>
<keyword evidence="17" id="KW-1185">Reference proteome</keyword>
<dbReference type="InterPro" id="IPR003593">
    <property type="entry name" value="AAA+_ATPase"/>
</dbReference>
<feature type="transmembrane region" description="Helical" evidence="13">
    <location>
        <begin position="276"/>
        <end position="296"/>
    </location>
</feature>
<evidence type="ECO:0000256" key="10">
    <source>
        <dbReference type="ARBA" id="ARBA00023136"/>
    </source>
</evidence>
<dbReference type="PROSITE" id="PS00211">
    <property type="entry name" value="ABC_TRANSPORTER_1"/>
    <property type="match status" value="1"/>
</dbReference>
<keyword evidence="8 16" id="KW-0067">ATP-binding</keyword>
<comment type="catalytic activity">
    <reaction evidence="11">
        <text>ATP + H2O + xenobioticSide 1 = ADP + phosphate + xenobioticSide 2.</text>
        <dbReference type="EC" id="7.6.2.2"/>
    </reaction>
</comment>
<dbReference type="InterPro" id="IPR036640">
    <property type="entry name" value="ABC1_TM_sf"/>
</dbReference>
<dbReference type="Gene3D" id="3.40.50.300">
    <property type="entry name" value="P-loop containing nucleotide triphosphate hydrolases"/>
    <property type="match status" value="1"/>
</dbReference>
<comment type="subcellular location">
    <subcellularLocation>
        <location evidence="1">Cell membrane</location>
        <topology evidence="1">Multi-pass membrane protein</topology>
    </subcellularLocation>
</comment>
<feature type="transmembrane region" description="Helical" evidence="13">
    <location>
        <begin position="18"/>
        <end position="39"/>
    </location>
</feature>
<proteinExistence type="inferred from homology"/>
<comment type="similarity">
    <text evidence="2">Belongs to the ABC transporter superfamily. Drug exporter-2 (TC 3.A.1.117) family.</text>
</comment>
<dbReference type="GO" id="GO:0005524">
    <property type="term" value="F:ATP binding"/>
    <property type="evidence" value="ECO:0007669"/>
    <property type="project" value="UniProtKB-KW"/>
</dbReference>
<evidence type="ECO:0000256" key="11">
    <source>
        <dbReference type="ARBA" id="ARBA00034018"/>
    </source>
</evidence>
<evidence type="ECO:0000256" key="3">
    <source>
        <dbReference type="ARBA" id="ARBA00012191"/>
    </source>
</evidence>
<dbReference type="InterPro" id="IPR011527">
    <property type="entry name" value="ABC1_TM_dom"/>
</dbReference>
<evidence type="ECO:0000313" key="17">
    <source>
        <dbReference type="Proteomes" id="UP000199608"/>
    </source>
</evidence>
<dbReference type="RefSeq" id="WP_014959471.1">
    <property type="nucleotide sequence ID" value="NZ_FNLL01000012.1"/>
</dbReference>
<dbReference type="Pfam" id="PF00005">
    <property type="entry name" value="ABC_tran"/>
    <property type="match status" value="1"/>
</dbReference>
<feature type="domain" description="ABC transmembrane type-1" evidence="15">
    <location>
        <begin position="19"/>
        <end position="302"/>
    </location>
</feature>
<dbReference type="AlphaFoldDB" id="A0A1H2JHN0"/>
<evidence type="ECO:0000256" key="4">
    <source>
        <dbReference type="ARBA" id="ARBA00022448"/>
    </source>
</evidence>
<evidence type="ECO:0000256" key="8">
    <source>
        <dbReference type="ARBA" id="ARBA00022840"/>
    </source>
</evidence>
<evidence type="ECO:0000259" key="14">
    <source>
        <dbReference type="PROSITE" id="PS50893"/>
    </source>
</evidence>
<keyword evidence="10 13" id="KW-0472">Membrane</keyword>
<keyword evidence="9 13" id="KW-1133">Transmembrane helix</keyword>
<dbReference type="InterPro" id="IPR017871">
    <property type="entry name" value="ABC_transporter-like_CS"/>
</dbReference>
<dbReference type="FunFam" id="3.40.50.300:FF:000221">
    <property type="entry name" value="Multidrug ABC transporter ATP-binding protein"/>
    <property type="match status" value="1"/>
</dbReference>
<evidence type="ECO:0000259" key="15">
    <source>
        <dbReference type="PROSITE" id="PS50929"/>
    </source>
</evidence>
<dbReference type="CDD" id="cd18541">
    <property type="entry name" value="ABC_6TM_TmrB_like"/>
    <property type="match status" value="1"/>
</dbReference>
<accession>A0A1H2JHN0</accession>
<dbReference type="InterPro" id="IPR027417">
    <property type="entry name" value="P-loop_NTPase"/>
</dbReference>
<evidence type="ECO:0000256" key="12">
    <source>
        <dbReference type="ARBA" id="ARBA00074518"/>
    </source>
</evidence>
<dbReference type="Gene3D" id="1.20.1560.10">
    <property type="entry name" value="ABC transporter type 1, transmembrane domain"/>
    <property type="match status" value="1"/>
</dbReference>
<feature type="transmembrane region" description="Helical" evidence="13">
    <location>
        <begin position="161"/>
        <end position="178"/>
    </location>
</feature>
<evidence type="ECO:0000256" key="13">
    <source>
        <dbReference type="SAM" id="Phobius"/>
    </source>
</evidence>
<dbReference type="InterPro" id="IPR039421">
    <property type="entry name" value="Type_1_exporter"/>
</dbReference>
<feature type="domain" description="ABC transporter" evidence="14">
    <location>
        <begin position="336"/>
        <end position="573"/>
    </location>
</feature>
<dbReference type="Proteomes" id="UP000199608">
    <property type="component" value="Unassembled WGS sequence"/>
</dbReference>
<gene>
    <name evidence="16" type="ORF">SAMN04487931_11297</name>
</gene>